<evidence type="ECO:0000256" key="3">
    <source>
        <dbReference type="ARBA" id="ARBA00023015"/>
    </source>
</evidence>
<dbReference type="CDD" id="cd00383">
    <property type="entry name" value="trans_reg_C"/>
    <property type="match status" value="1"/>
</dbReference>
<dbReference type="Pfam" id="PF00072">
    <property type="entry name" value="Response_reg"/>
    <property type="match status" value="1"/>
</dbReference>
<evidence type="ECO:0000313" key="10">
    <source>
        <dbReference type="EMBL" id="RKJ96702.1"/>
    </source>
</evidence>
<dbReference type="Proteomes" id="UP000216225">
    <property type="component" value="Unassembled WGS sequence"/>
</dbReference>
<keyword evidence="5" id="KW-0804">Transcription</keyword>
<dbReference type="InterPro" id="IPR001867">
    <property type="entry name" value="OmpR/PhoB-type_DNA-bd"/>
</dbReference>
<dbReference type="GO" id="GO:0032993">
    <property type="term" value="C:protein-DNA complex"/>
    <property type="evidence" value="ECO:0007669"/>
    <property type="project" value="TreeGrafter"/>
</dbReference>
<evidence type="ECO:0000256" key="2">
    <source>
        <dbReference type="ARBA" id="ARBA00023012"/>
    </source>
</evidence>
<evidence type="ECO:0000256" key="1">
    <source>
        <dbReference type="ARBA" id="ARBA00022553"/>
    </source>
</evidence>
<dbReference type="EMBL" id="NKDB02000002">
    <property type="protein sequence ID" value="RKJ96702.1"/>
    <property type="molecule type" value="Genomic_DNA"/>
</dbReference>
<evidence type="ECO:0000256" key="4">
    <source>
        <dbReference type="ARBA" id="ARBA00023125"/>
    </source>
</evidence>
<feature type="domain" description="OmpR/PhoB-type" evidence="9">
    <location>
        <begin position="127"/>
        <end position="225"/>
    </location>
</feature>
<dbReference type="Gene3D" id="3.40.50.2300">
    <property type="match status" value="1"/>
</dbReference>
<dbReference type="FunFam" id="1.10.10.10:FF:000005">
    <property type="entry name" value="Two-component system response regulator"/>
    <property type="match status" value="1"/>
</dbReference>
<dbReference type="PANTHER" id="PTHR48111:SF76">
    <property type="entry name" value="TWO-COMPONENT RESPONSE REGULATOR"/>
    <property type="match status" value="1"/>
</dbReference>
<dbReference type="Gene3D" id="1.10.10.10">
    <property type="entry name" value="Winged helix-like DNA-binding domain superfamily/Winged helix DNA-binding domain"/>
    <property type="match status" value="1"/>
</dbReference>
<dbReference type="SMART" id="SM00448">
    <property type="entry name" value="REC"/>
    <property type="match status" value="1"/>
</dbReference>
<sequence>MWRCLVIEDDLENARYIADGLRAQGHVAVIAAEPGEALRRATAEDWDVVVLDRMLGPRVDGLNILQTMRGLGLRTPVLVLSALSALDERVRGLKAGGDDYLGKPFAFSELAARIEALVRRSRAGEEARVLQMADLWLDLVSRQARRGARPIALKPREFRLLAYLMMHPEQVLTRTMLLEAVWDYRFDPQTNLIDVQVSRLRQKVQAPGEAPLIHTVRGVGYRLGLRPEGA</sequence>
<dbReference type="AlphaFoldDB" id="A0A3R7IG59"/>
<reference evidence="10 11" key="1">
    <citation type="submission" date="2018-09" db="EMBL/GenBank/DDBJ databases">
        <title>Genome comparison of Alicycliphilus sp. BQ1, a polyurethanolytic bacterium, with its closest phylogenetic relatives Alicycliphilus denitrificans BC and K601, unable to attack polyurethane.</title>
        <authorList>
            <person name="Loza-Tavera H."/>
            <person name="Lozano L."/>
            <person name="Cevallos M."/>
            <person name="Maya-Lucas O."/>
            <person name="Garcia-Mena J."/>
            <person name="Hernandez J."/>
        </authorList>
    </citation>
    <scope>NUCLEOTIDE SEQUENCE [LARGE SCALE GENOMIC DNA]</scope>
    <source>
        <strain evidence="10 11">BQ1</strain>
    </source>
</reference>
<dbReference type="SUPFAM" id="SSF52172">
    <property type="entry name" value="CheY-like"/>
    <property type="match status" value="1"/>
</dbReference>
<dbReference type="Pfam" id="PF00486">
    <property type="entry name" value="Trans_reg_C"/>
    <property type="match status" value="1"/>
</dbReference>
<dbReference type="InterPro" id="IPR001789">
    <property type="entry name" value="Sig_transdc_resp-reg_receiver"/>
</dbReference>
<dbReference type="PANTHER" id="PTHR48111">
    <property type="entry name" value="REGULATOR OF RPOS"/>
    <property type="match status" value="1"/>
</dbReference>
<dbReference type="SMART" id="SM00862">
    <property type="entry name" value="Trans_reg_C"/>
    <property type="match status" value="1"/>
</dbReference>
<keyword evidence="1 6" id="KW-0597">Phosphoprotein</keyword>
<name>A0A3R7IG59_9BURK</name>
<dbReference type="GO" id="GO:0000976">
    <property type="term" value="F:transcription cis-regulatory region binding"/>
    <property type="evidence" value="ECO:0007669"/>
    <property type="project" value="TreeGrafter"/>
</dbReference>
<dbReference type="GO" id="GO:0005829">
    <property type="term" value="C:cytosol"/>
    <property type="evidence" value="ECO:0007669"/>
    <property type="project" value="TreeGrafter"/>
</dbReference>
<feature type="modified residue" description="4-aspartylphosphate" evidence="6">
    <location>
        <position position="52"/>
    </location>
</feature>
<accession>A0A3R7IG59</accession>
<keyword evidence="4 7" id="KW-0238">DNA-binding</keyword>
<feature type="domain" description="Response regulatory" evidence="8">
    <location>
        <begin position="3"/>
        <end position="118"/>
    </location>
</feature>
<dbReference type="InterPro" id="IPR011006">
    <property type="entry name" value="CheY-like_superfamily"/>
</dbReference>
<dbReference type="PROSITE" id="PS50110">
    <property type="entry name" value="RESPONSE_REGULATORY"/>
    <property type="match status" value="1"/>
</dbReference>
<dbReference type="RefSeq" id="WP_094438256.1">
    <property type="nucleotide sequence ID" value="NZ_NKDB02000002.1"/>
</dbReference>
<protein>
    <submittedName>
        <fullName evidence="10">DNA-binding response regulator</fullName>
    </submittedName>
</protein>
<evidence type="ECO:0000256" key="6">
    <source>
        <dbReference type="PROSITE-ProRule" id="PRU00169"/>
    </source>
</evidence>
<evidence type="ECO:0000259" key="9">
    <source>
        <dbReference type="PROSITE" id="PS51755"/>
    </source>
</evidence>
<organism evidence="10 11">
    <name type="scientific">Alicycliphilus denitrificans</name>
    <dbReference type="NCBI Taxonomy" id="179636"/>
    <lineage>
        <taxon>Bacteria</taxon>
        <taxon>Pseudomonadati</taxon>
        <taxon>Pseudomonadota</taxon>
        <taxon>Betaproteobacteria</taxon>
        <taxon>Burkholderiales</taxon>
        <taxon>Comamonadaceae</taxon>
        <taxon>Alicycliphilus</taxon>
    </lineage>
</organism>
<dbReference type="GO" id="GO:0000156">
    <property type="term" value="F:phosphorelay response regulator activity"/>
    <property type="evidence" value="ECO:0007669"/>
    <property type="project" value="TreeGrafter"/>
</dbReference>
<dbReference type="GO" id="GO:0006355">
    <property type="term" value="P:regulation of DNA-templated transcription"/>
    <property type="evidence" value="ECO:0007669"/>
    <property type="project" value="InterPro"/>
</dbReference>
<evidence type="ECO:0000256" key="5">
    <source>
        <dbReference type="ARBA" id="ARBA00023163"/>
    </source>
</evidence>
<dbReference type="InterPro" id="IPR036388">
    <property type="entry name" value="WH-like_DNA-bd_sf"/>
</dbReference>
<dbReference type="PROSITE" id="PS51755">
    <property type="entry name" value="OMPR_PHOB"/>
    <property type="match status" value="1"/>
</dbReference>
<comment type="caution">
    <text evidence="10">The sequence shown here is derived from an EMBL/GenBank/DDBJ whole genome shotgun (WGS) entry which is preliminary data.</text>
</comment>
<gene>
    <name evidence="10" type="ORF">CE154_011835</name>
</gene>
<dbReference type="InterPro" id="IPR039420">
    <property type="entry name" value="WalR-like"/>
</dbReference>
<evidence type="ECO:0000259" key="8">
    <source>
        <dbReference type="PROSITE" id="PS50110"/>
    </source>
</evidence>
<evidence type="ECO:0000313" key="11">
    <source>
        <dbReference type="Proteomes" id="UP000216225"/>
    </source>
</evidence>
<keyword evidence="2" id="KW-0902">Two-component regulatory system</keyword>
<proteinExistence type="predicted"/>
<keyword evidence="3" id="KW-0805">Transcription regulation</keyword>
<evidence type="ECO:0000256" key="7">
    <source>
        <dbReference type="PROSITE-ProRule" id="PRU01091"/>
    </source>
</evidence>
<feature type="DNA-binding region" description="OmpR/PhoB-type" evidence="7">
    <location>
        <begin position="127"/>
        <end position="225"/>
    </location>
</feature>